<evidence type="ECO:0000256" key="1">
    <source>
        <dbReference type="ARBA" id="ARBA00008775"/>
    </source>
</evidence>
<dbReference type="PANTHER" id="PTHR32097:SF4">
    <property type="entry name" value="GENERAL STRESS PROTEIN 16U"/>
    <property type="match status" value="1"/>
</dbReference>
<organism evidence="3 4">
    <name type="scientific">Terracoccus luteus</name>
    <dbReference type="NCBI Taxonomy" id="53356"/>
    <lineage>
        <taxon>Bacteria</taxon>
        <taxon>Bacillati</taxon>
        <taxon>Actinomycetota</taxon>
        <taxon>Actinomycetes</taxon>
        <taxon>Micrococcales</taxon>
        <taxon>Intrasporangiaceae</taxon>
        <taxon>Terracoccus</taxon>
    </lineage>
</organism>
<reference evidence="3 4" key="1">
    <citation type="submission" date="2020-08" db="EMBL/GenBank/DDBJ databases">
        <title>Genomic Encyclopedia of Type Strains, Phase IV (KMG-V): Genome sequencing to study the core and pangenomes of soil and plant-associated prokaryotes.</title>
        <authorList>
            <person name="Whitman W."/>
        </authorList>
    </citation>
    <scope>NUCLEOTIDE SEQUENCE [LARGE SCALE GENOMIC DNA]</scope>
    <source>
        <strain evidence="3 4">B3ACCR2</strain>
    </source>
</reference>
<dbReference type="InterPro" id="IPR051324">
    <property type="entry name" value="Stress/Tellurium_Resist"/>
</dbReference>
<dbReference type="Pfam" id="PF02342">
    <property type="entry name" value="TerD"/>
    <property type="match status" value="1"/>
</dbReference>
<dbReference type="InterPro" id="IPR003325">
    <property type="entry name" value="TerD"/>
</dbReference>
<dbReference type="RefSeq" id="WP_184511412.1">
    <property type="nucleotide sequence ID" value="NZ_JACHVT010000012.1"/>
</dbReference>
<protein>
    <submittedName>
        <fullName evidence="3">Tellurium resistance protein TerD</fullName>
    </submittedName>
</protein>
<dbReference type="EMBL" id="JACHVT010000012">
    <property type="protein sequence ID" value="MBB2988463.1"/>
    <property type="molecule type" value="Genomic_DNA"/>
</dbReference>
<dbReference type="PANTHER" id="PTHR32097">
    <property type="entry name" value="CAMP-BINDING PROTEIN 1-RELATED"/>
    <property type="match status" value="1"/>
</dbReference>
<accession>A0A839PZ87</accession>
<feature type="domain" description="TerD" evidence="2">
    <location>
        <begin position="1"/>
        <end position="183"/>
    </location>
</feature>
<dbReference type="Proteomes" id="UP000590811">
    <property type="component" value="Unassembled WGS sequence"/>
</dbReference>
<evidence type="ECO:0000313" key="3">
    <source>
        <dbReference type="EMBL" id="MBB2988463.1"/>
    </source>
</evidence>
<proteinExistence type="inferred from homology"/>
<sequence>MAAPMQRGSNVALTREIPTLTSVVLGVKLSSAEPVLTDNLVVATLLCDSSSQVLSDEHFVFFNQLSTPELSVTQLQAAVGGDTEQVEVDLHAVPAEVSRVVVVAYINEGITARRSLGQLREASIRVLNLDGNTELVRSENLAPALSTETGIALGELYRHQDGWKFKVIGQGYDKGIAGMAADFGVSL</sequence>
<gene>
    <name evidence="3" type="ORF">FHW14_003657</name>
</gene>
<name>A0A839PZ87_9MICO</name>
<dbReference type="Gene3D" id="2.60.60.30">
    <property type="entry name" value="sav2460 like domains"/>
    <property type="match status" value="1"/>
</dbReference>
<comment type="caution">
    <text evidence="3">The sequence shown here is derived from an EMBL/GenBank/DDBJ whole genome shotgun (WGS) entry which is preliminary data.</text>
</comment>
<comment type="similarity">
    <text evidence="1">Belongs to the CAPAB/TerDEXZ family.</text>
</comment>
<evidence type="ECO:0000313" key="4">
    <source>
        <dbReference type="Proteomes" id="UP000590811"/>
    </source>
</evidence>
<dbReference type="CDD" id="cd06974">
    <property type="entry name" value="TerD_like"/>
    <property type="match status" value="1"/>
</dbReference>
<evidence type="ECO:0000259" key="2">
    <source>
        <dbReference type="Pfam" id="PF02342"/>
    </source>
</evidence>
<dbReference type="AlphaFoldDB" id="A0A839PZ87"/>